<dbReference type="PANTHER" id="PTHR12848">
    <property type="entry name" value="REGULATORY-ASSOCIATED PROTEIN OF MTOR"/>
    <property type="match status" value="1"/>
</dbReference>
<dbReference type="GO" id="GO:0010506">
    <property type="term" value="P:regulation of autophagy"/>
    <property type="evidence" value="ECO:0007669"/>
    <property type="project" value="TreeGrafter"/>
</dbReference>
<dbReference type="Pfam" id="PF00400">
    <property type="entry name" value="WD40"/>
    <property type="match status" value="1"/>
</dbReference>
<dbReference type="EMBL" id="ML769582">
    <property type="protein sequence ID" value="KAE9393049.1"/>
    <property type="molecule type" value="Genomic_DNA"/>
</dbReference>
<dbReference type="GO" id="GO:0071230">
    <property type="term" value="P:cellular response to amino acid stimulus"/>
    <property type="evidence" value="ECO:0007669"/>
    <property type="project" value="TreeGrafter"/>
</dbReference>
<dbReference type="InterPro" id="IPR036322">
    <property type="entry name" value="WD40_repeat_dom_sf"/>
</dbReference>
<dbReference type="GO" id="GO:0030307">
    <property type="term" value="P:positive regulation of cell growth"/>
    <property type="evidence" value="ECO:0007669"/>
    <property type="project" value="TreeGrafter"/>
</dbReference>
<gene>
    <name evidence="1" type="ORF">BT96DRAFT_999843</name>
</gene>
<dbReference type="GO" id="GO:0009267">
    <property type="term" value="P:cellular response to starvation"/>
    <property type="evidence" value="ECO:0007669"/>
    <property type="project" value="TreeGrafter"/>
</dbReference>
<proteinExistence type="predicted"/>
<protein>
    <submittedName>
        <fullName evidence="1">WD40 repeat-like protein</fullName>
    </submittedName>
</protein>
<accession>A0A6A4H4C5</accession>
<dbReference type="AlphaFoldDB" id="A0A6A4H4C5"/>
<evidence type="ECO:0000313" key="2">
    <source>
        <dbReference type="Proteomes" id="UP000799118"/>
    </source>
</evidence>
<sequence length="249" mass="27472">MAFHSYDQHLVVSNDTDIITVWDWTHKKRLRLFCNGNPKGTSITSLHIINQNVGGIITTTSADGIVRLYRNYDPLLDPGPVQMDSSFRGLNEIVPLRHSSGVVTDWKQSSGILLVGGDSKVIKTWDAQTEIQGLDLDTASDASVTSIASDPGSTQIFVAGFGDGWIKIFDWRLKEEEAVVQTHRRHGSWFQNVEPHPMMAYQFLSASVEGGVKLCDLGRTDHAVTTWDLMQDIGLSAFVVHSTAEVFAG</sequence>
<evidence type="ECO:0000313" key="1">
    <source>
        <dbReference type="EMBL" id="KAE9393049.1"/>
    </source>
</evidence>
<dbReference type="GO" id="GO:0031931">
    <property type="term" value="C:TORC1 complex"/>
    <property type="evidence" value="ECO:0007669"/>
    <property type="project" value="InterPro"/>
</dbReference>
<dbReference type="InterPro" id="IPR001680">
    <property type="entry name" value="WD40_rpt"/>
</dbReference>
<reference evidence="1" key="1">
    <citation type="journal article" date="2019" name="Environ. Microbiol.">
        <title>Fungal ecological strategies reflected in gene transcription - a case study of two litter decomposers.</title>
        <authorList>
            <person name="Barbi F."/>
            <person name="Kohler A."/>
            <person name="Barry K."/>
            <person name="Baskaran P."/>
            <person name="Daum C."/>
            <person name="Fauchery L."/>
            <person name="Ihrmark K."/>
            <person name="Kuo A."/>
            <person name="LaButti K."/>
            <person name="Lipzen A."/>
            <person name="Morin E."/>
            <person name="Grigoriev I.V."/>
            <person name="Henrissat B."/>
            <person name="Lindahl B."/>
            <person name="Martin F."/>
        </authorList>
    </citation>
    <scope>NUCLEOTIDE SEQUENCE</scope>
    <source>
        <strain evidence="1">JB14</strain>
    </source>
</reference>
<dbReference type="GO" id="GO:0030674">
    <property type="term" value="F:protein-macromolecule adaptor activity"/>
    <property type="evidence" value="ECO:0007669"/>
    <property type="project" value="TreeGrafter"/>
</dbReference>
<organism evidence="1 2">
    <name type="scientific">Gymnopus androsaceus JB14</name>
    <dbReference type="NCBI Taxonomy" id="1447944"/>
    <lineage>
        <taxon>Eukaryota</taxon>
        <taxon>Fungi</taxon>
        <taxon>Dikarya</taxon>
        <taxon>Basidiomycota</taxon>
        <taxon>Agaricomycotina</taxon>
        <taxon>Agaricomycetes</taxon>
        <taxon>Agaricomycetidae</taxon>
        <taxon>Agaricales</taxon>
        <taxon>Marasmiineae</taxon>
        <taxon>Omphalotaceae</taxon>
        <taxon>Gymnopus</taxon>
    </lineage>
</organism>
<dbReference type="GO" id="GO:0031929">
    <property type="term" value="P:TOR signaling"/>
    <property type="evidence" value="ECO:0007669"/>
    <property type="project" value="InterPro"/>
</dbReference>
<name>A0A6A4H4C5_9AGAR</name>
<dbReference type="PANTHER" id="PTHR12848:SF16">
    <property type="entry name" value="REGULATORY-ASSOCIATED PROTEIN OF MTOR"/>
    <property type="match status" value="1"/>
</dbReference>
<dbReference type="GO" id="GO:0005737">
    <property type="term" value="C:cytoplasm"/>
    <property type="evidence" value="ECO:0007669"/>
    <property type="project" value="TreeGrafter"/>
</dbReference>
<dbReference type="SMART" id="SM00320">
    <property type="entry name" value="WD40"/>
    <property type="match status" value="4"/>
</dbReference>
<dbReference type="SUPFAM" id="SSF50978">
    <property type="entry name" value="WD40 repeat-like"/>
    <property type="match status" value="1"/>
</dbReference>
<dbReference type="Gene3D" id="2.130.10.10">
    <property type="entry name" value="YVTN repeat-like/Quinoprotein amine dehydrogenase"/>
    <property type="match status" value="2"/>
</dbReference>
<dbReference type="OrthoDB" id="10262360at2759"/>
<keyword evidence="2" id="KW-1185">Reference proteome</keyword>
<dbReference type="InterPro" id="IPR004083">
    <property type="entry name" value="Raptor"/>
</dbReference>
<dbReference type="InterPro" id="IPR015943">
    <property type="entry name" value="WD40/YVTN_repeat-like_dom_sf"/>
</dbReference>
<dbReference type="Proteomes" id="UP000799118">
    <property type="component" value="Unassembled WGS sequence"/>
</dbReference>